<dbReference type="GO" id="GO:0046872">
    <property type="term" value="F:metal ion binding"/>
    <property type="evidence" value="ECO:0007669"/>
    <property type="project" value="UniProtKB-KW"/>
</dbReference>
<evidence type="ECO:0000313" key="9">
    <source>
        <dbReference type="EMBL" id="MCP1674206.1"/>
    </source>
</evidence>
<dbReference type="GO" id="GO:1902208">
    <property type="term" value="P:regulation of bacterial-type flagellum assembly"/>
    <property type="evidence" value="ECO:0007669"/>
    <property type="project" value="InterPro"/>
</dbReference>
<evidence type="ECO:0000256" key="4">
    <source>
        <dbReference type="ARBA" id="ARBA00022833"/>
    </source>
</evidence>
<dbReference type="Proteomes" id="UP001205843">
    <property type="component" value="Unassembled WGS sequence"/>
</dbReference>
<keyword evidence="2" id="KW-0479">Metal-binding</keyword>
<sequence length="178" mass="19117">MTPEHEGLVERSRRIGLCAELCRMGARSAVAADLLGLPRRLAIQVYREVTGAAGPPRGRTPQSLEWFFESHRRRAQASHLALFIDAARTALIPGERLLAAYRSYRALHPGSVIDINRAAALLEGLSRGGVMLGSCEACAARVISTGEPRVYGAECPFCRGEGGEHQTANARLPQAASA</sequence>
<dbReference type="GO" id="GO:0045893">
    <property type="term" value="P:positive regulation of DNA-templated transcription"/>
    <property type="evidence" value="ECO:0007669"/>
    <property type="project" value="InterPro"/>
</dbReference>
<organism evidence="9 10">
    <name type="scientific">Natronocella acetinitrilica</name>
    <dbReference type="NCBI Taxonomy" id="414046"/>
    <lineage>
        <taxon>Bacteria</taxon>
        <taxon>Pseudomonadati</taxon>
        <taxon>Pseudomonadota</taxon>
        <taxon>Gammaproteobacteria</taxon>
        <taxon>Chromatiales</taxon>
        <taxon>Ectothiorhodospiraceae</taxon>
        <taxon>Natronocella</taxon>
    </lineage>
</organism>
<reference evidence="9" key="1">
    <citation type="submission" date="2022-03" db="EMBL/GenBank/DDBJ databases">
        <title>Genomic Encyclopedia of Type Strains, Phase III (KMG-III): the genomes of soil and plant-associated and newly described type strains.</title>
        <authorList>
            <person name="Whitman W."/>
        </authorList>
    </citation>
    <scope>NUCLEOTIDE SEQUENCE</scope>
    <source>
        <strain evidence="9">ANL 6-2</strain>
    </source>
</reference>
<evidence type="ECO:0008006" key="11">
    <source>
        <dbReference type="Google" id="ProtNLM"/>
    </source>
</evidence>
<protein>
    <recommendedName>
        <fullName evidence="11">Flagellar transcriptional regulator FlhC</fullName>
    </recommendedName>
</protein>
<dbReference type="EMBL" id="JALJXV010000003">
    <property type="protein sequence ID" value="MCP1674206.1"/>
    <property type="molecule type" value="Genomic_DNA"/>
</dbReference>
<keyword evidence="5" id="KW-0805">Transcription regulation</keyword>
<dbReference type="SUPFAM" id="SSF160930">
    <property type="entry name" value="FlhC-like"/>
    <property type="match status" value="1"/>
</dbReference>
<dbReference type="GO" id="GO:0003677">
    <property type="term" value="F:DNA binding"/>
    <property type="evidence" value="ECO:0007669"/>
    <property type="project" value="UniProtKB-KW"/>
</dbReference>
<evidence type="ECO:0000256" key="1">
    <source>
        <dbReference type="ARBA" id="ARBA00022490"/>
    </source>
</evidence>
<keyword evidence="7" id="KW-0010">Activator</keyword>
<dbReference type="AlphaFoldDB" id="A0AAE3G1W6"/>
<accession>A0AAE3G1W6</accession>
<dbReference type="InterPro" id="IPR007944">
    <property type="entry name" value="FlhC"/>
</dbReference>
<keyword evidence="6" id="KW-0238">DNA-binding</keyword>
<comment type="caution">
    <text evidence="9">The sequence shown here is derived from an EMBL/GenBank/DDBJ whole genome shotgun (WGS) entry which is preliminary data.</text>
</comment>
<evidence type="ECO:0000256" key="8">
    <source>
        <dbReference type="ARBA" id="ARBA00023163"/>
    </source>
</evidence>
<keyword evidence="8" id="KW-0804">Transcription</keyword>
<gene>
    <name evidence="9" type="ORF">J2T57_001308</name>
</gene>
<keyword evidence="1" id="KW-0963">Cytoplasm</keyword>
<keyword evidence="4" id="KW-0862">Zinc</keyword>
<dbReference type="GO" id="GO:0044781">
    <property type="term" value="P:bacterial-type flagellum organization"/>
    <property type="evidence" value="ECO:0007669"/>
    <property type="project" value="UniProtKB-KW"/>
</dbReference>
<keyword evidence="10" id="KW-1185">Reference proteome</keyword>
<keyword evidence="3" id="KW-1005">Bacterial flagellum biogenesis</keyword>
<evidence type="ECO:0000256" key="7">
    <source>
        <dbReference type="ARBA" id="ARBA00023159"/>
    </source>
</evidence>
<name>A0AAE3G1W6_9GAMM</name>
<evidence type="ECO:0000256" key="3">
    <source>
        <dbReference type="ARBA" id="ARBA00022795"/>
    </source>
</evidence>
<evidence type="ECO:0000256" key="6">
    <source>
        <dbReference type="ARBA" id="ARBA00023125"/>
    </source>
</evidence>
<dbReference type="RefSeq" id="WP_253476001.1">
    <property type="nucleotide sequence ID" value="NZ_JALJXV010000003.1"/>
</dbReference>
<dbReference type="Pfam" id="PF05280">
    <property type="entry name" value="FlhC"/>
    <property type="match status" value="1"/>
</dbReference>
<evidence type="ECO:0000256" key="2">
    <source>
        <dbReference type="ARBA" id="ARBA00022723"/>
    </source>
</evidence>
<evidence type="ECO:0000313" key="10">
    <source>
        <dbReference type="Proteomes" id="UP001205843"/>
    </source>
</evidence>
<evidence type="ECO:0000256" key="5">
    <source>
        <dbReference type="ARBA" id="ARBA00023015"/>
    </source>
</evidence>
<proteinExistence type="predicted"/>